<protein>
    <recommendedName>
        <fullName evidence="1">Reverse transcriptase domain-containing protein</fullName>
    </recommendedName>
</protein>
<reference evidence="3" key="1">
    <citation type="submission" date="2013-03" db="EMBL/GenBank/DDBJ databases">
        <authorList>
            <person name="Jeffery W."/>
            <person name="Warren W."/>
            <person name="Wilson R.K."/>
        </authorList>
    </citation>
    <scope>NUCLEOTIDE SEQUENCE</scope>
    <source>
        <strain evidence="3">female</strain>
    </source>
</reference>
<sequence>LISDPGAVFLDLTAAYDTVWLRGLHMKLLDTIPDKHMVSFIMEMLSNRSFRLHTSNGQSSRMRRLRNGVPQGSVLAPMLFNIYIHDLPLTTSRKYSYADDLGLSKDMEILCSYLKNWHLKLSVDKTVTTIKATVWLITPNAATFSHWSGVPQGLFVEPMIKLMVIITELW</sequence>
<name>A0A3B1IGG1_ASTMX</name>
<evidence type="ECO:0000313" key="2">
    <source>
        <dbReference type="Ensembl" id="ENSAMXP00000028645.1"/>
    </source>
</evidence>
<reference evidence="3" key="2">
    <citation type="journal article" date="2014" name="Nat. Commun.">
        <title>The cavefish genome reveals candidate genes for eye loss.</title>
        <authorList>
            <person name="McGaugh S.E."/>
            <person name="Gross J.B."/>
            <person name="Aken B."/>
            <person name="Blin M."/>
            <person name="Borowsky R."/>
            <person name="Chalopin D."/>
            <person name="Hinaux H."/>
            <person name="Jeffery W.R."/>
            <person name="Keene A."/>
            <person name="Ma L."/>
            <person name="Minx P."/>
            <person name="Murphy D."/>
            <person name="O'Quin K.E."/>
            <person name="Retaux S."/>
            <person name="Rohner N."/>
            <person name="Searle S.M."/>
            <person name="Stahl B.A."/>
            <person name="Tabin C."/>
            <person name="Volff J.N."/>
            <person name="Yoshizawa M."/>
            <person name="Warren W.C."/>
        </authorList>
    </citation>
    <scope>NUCLEOTIDE SEQUENCE [LARGE SCALE GENOMIC DNA]</scope>
    <source>
        <strain evidence="3">female</strain>
    </source>
</reference>
<keyword evidence="3" id="KW-1185">Reference proteome</keyword>
<dbReference type="InterPro" id="IPR043502">
    <property type="entry name" value="DNA/RNA_pol_sf"/>
</dbReference>
<dbReference type="PROSITE" id="PS50878">
    <property type="entry name" value="RT_POL"/>
    <property type="match status" value="1"/>
</dbReference>
<dbReference type="GeneTree" id="ENSGT00940000174988"/>
<dbReference type="PANTHER" id="PTHR36688:SF2">
    <property type="entry name" value="ENDONUCLEASE_EXONUCLEASE_PHOSPHATASE DOMAIN-CONTAINING PROTEIN"/>
    <property type="match status" value="1"/>
</dbReference>
<dbReference type="InParanoid" id="A0A3B1IGG1"/>
<dbReference type="InterPro" id="IPR000477">
    <property type="entry name" value="RT_dom"/>
</dbReference>
<dbReference type="AlphaFoldDB" id="A0A3B1IGG1"/>
<evidence type="ECO:0000313" key="3">
    <source>
        <dbReference type="Proteomes" id="UP000018467"/>
    </source>
</evidence>
<dbReference type="Ensembl" id="ENSAMXT00000056719.1">
    <property type="protein sequence ID" value="ENSAMXP00000028645.1"/>
    <property type="gene ID" value="ENSAMXG00000037304.1"/>
</dbReference>
<dbReference type="InterPro" id="IPR052560">
    <property type="entry name" value="RdDP_mobile_element"/>
</dbReference>
<accession>A0A3B1IGG1</accession>
<evidence type="ECO:0000259" key="1">
    <source>
        <dbReference type="PROSITE" id="PS50878"/>
    </source>
</evidence>
<feature type="domain" description="Reverse transcriptase" evidence="1">
    <location>
        <begin position="1"/>
        <end position="167"/>
    </location>
</feature>
<proteinExistence type="predicted"/>
<dbReference type="PANTHER" id="PTHR36688">
    <property type="entry name" value="ENDO/EXONUCLEASE/PHOSPHATASE DOMAIN-CONTAINING PROTEIN"/>
    <property type="match status" value="1"/>
</dbReference>
<reference evidence="2" key="4">
    <citation type="submission" date="2025-09" db="UniProtKB">
        <authorList>
            <consortium name="Ensembl"/>
        </authorList>
    </citation>
    <scope>IDENTIFICATION</scope>
</reference>
<organism evidence="2 3">
    <name type="scientific">Astyanax mexicanus</name>
    <name type="common">Blind cave fish</name>
    <name type="synonym">Astyanax fasciatus mexicanus</name>
    <dbReference type="NCBI Taxonomy" id="7994"/>
    <lineage>
        <taxon>Eukaryota</taxon>
        <taxon>Metazoa</taxon>
        <taxon>Chordata</taxon>
        <taxon>Craniata</taxon>
        <taxon>Vertebrata</taxon>
        <taxon>Euteleostomi</taxon>
        <taxon>Actinopterygii</taxon>
        <taxon>Neopterygii</taxon>
        <taxon>Teleostei</taxon>
        <taxon>Ostariophysi</taxon>
        <taxon>Characiformes</taxon>
        <taxon>Characoidei</taxon>
        <taxon>Acestrorhamphidae</taxon>
        <taxon>Acestrorhamphinae</taxon>
        <taxon>Astyanax</taxon>
    </lineage>
</organism>
<reference evidence="2" key="3">
    <citation type="submission" date="2025-08" db="UniProtKB">
        <authorList>
            <consortium name="Ensembl"/>
        </authorList>
    </citation>
    <scope>IDENTIFICATION</scope>
</reference>
<dbReference type="SUPFAM" id="SSF56672">
    <property type="entry name" value="DNA/RNA polymerases"/>
    <property type="match status" value="1"/>
</dbReference>
<dbReference type="Proteomes" id="UP000018467">
    <property type="component" value="Unassembled WGS sequence"/>
</dbReference>
<dbReference type="Pfam" id="PF00078">
    <property type="entry name" value="RVT_1"/>
    <property type="match status" value="1"/>
</dbReference>